<gene>
    <name evidence="2" type="ORF">CLORY_23300</name>
</gene>
<organism evidence="2 3">
    <name type="scientific">Clostridium oryzae</name>
    <dbReference type="NCBI Taxonomy" id="1450648"/>
    <lineage>
        <taxon>Bacteria</taxon>
        <taxon>Bacillati</taxon>
        <taxon>Bacillota</taxon>
        <taxon>Clostridia</taxon>
        <taxon>Eubacteriales</taxon>
        <taxon>Clostridiaceae</taxon>
        <taxon>Clostridium</taxon>
    </lineage>
</organism>
<dbReference type="STRING" id="1450648.CLORY_23300"/>
<dbReference type="Proteomes" id="UP000190080">
    <property type="component" value="Unassembled WGS sequence"/>
</dbReference>
<dbReference type="EMBL" id="MZGV01000023">
    <property type="protein sequence ID" value="OPJ61290.1"/>
    <property type="molecule type" value="Genomic_DNA"/>
</dbReference>
<evidence type="ECO:0008006" key="4">
    <source>
        <dbReference type="Google" id="ProtNLM"/>
    </source>
</evidence>
<sequence>MAQKKSYSRYFIILQQDENGYSLASDKLPSGYTKLETKNDKCKITYYVQNLKKELEPYQMVLICSKKEMRKLVNLGNMTVDEYGRAEVSYEYNAANIADTSIPIEMVTGAAVVKHSNNKDMHSIMSGFITNDAPRDWKSFKSLDAEGTKPSLQEKPVKTPTISEEKPANIFDEYEKNIDTTQKDVSDKGKADQIDDNNKNVETNSSEQKIVENSEQENIDNKTPEINAAEEDNKEKDSKAEAEVIAREDIRNSEEIIEEPKNSQKLAEDKYKQVESESKEDKKVIENAEKDAHEKQDTANVEIEEDDKKTAEFDRGDKNKPKVTVTKGTLEKFFDDIAKDFKKVNPICEDIKRCDWYRVNVKSLEDMCDASDYNKYTVVYYPMISYYPYIKKYGHFLLGYKHDMFGNVKYLVYGIPGFKTINDQPYAGRSGFVTWAIDDVNREAFDKLGYWLMFYDFRNSTIVIPVQ</sequence>
<name>A0A1V4INB0_9CLOT</name>
<keyword evidence="3" id="KW-1185">Reference proteome</keyword>
<evidence type="ECO:0000313" key="2">
    <source>
        <dbReference type="EMBL" id="OPJ61290.1"/>
    </source>
</evidence>
<dbReference type="AlphaFoldDB" id="A0A1V4INB0"/>
<comment type="caution">
    <text evidence="2">The sequence shown here is derived from an EMBL/GenBank/DDBJ whole genome shotgun (WGS) entry which is preliminary data.</text>
</comment>
<feature type="compositionally biased region" description="Polar residues" evidence="1">
    <location>
        <begin position="200"/>
        <end position="213"/>
    </location>
</feature>
<feature type="region of interest" description="Disordered" evidence="1">
    <location>
        <begin position="143"/>
        <end position="162"/>
    </location>
</feature>
<reference evidence="2 3" key="1">
    <citation type="submission" date="2017-03" db="EMBL/GenBank/DDBJ databases">
        <title>Genome sequence of Clostridium oryzae DSM 28571.</title>
        <authorList>
            <person name="Poehlein A."/>
            <person name="Daniel R."/>
        </authorList>
    </citation>
    <scope>NUCLEOTIDE SEQUENCE [LARGE SCALE GENOMIC DNA]</scope>
    <source>
        <strain evidence="2 3">DSM 28571</strain>
    </source>
</reference>
<feature type="compositionally biased region" description="Basic and acidic residues" evidence="1">
    <location>
        <begin position="306"/>
        <end position="320"/>
    </location>
</feature>
<feature type="compositionally biased region" description="Basic and acidic residues" evidence="1">
    <location>
        <begin position="180"/>
        <end position="199"/>
    </location>
</feature>
<evidence type="ECO:0000313" key="3">
    <source>
        <dbReference type="Proteomes" id="UP000190080"/>
    </source>
</evidence>
<feature type="region of interest" description="Disordered" evidence="1">
    <location>
        <begin position="180"/>
        <end position="320"/>
    </location>
</feature>
<feature type="compositionally biased region" description="Basic and acidic residues" evidence="1">
    <location>
        <begin position="231"/>
        <end position="297"/>
    </location>
</feature>
<protein>
    <recommendedName>
        <fullName evidence="4">Transmembrane protein</fullName>
    </recommendedName>
</protein>
<dbReference type="RefSeq" id="WP_079424551.1">
    <property type="nucleotide sequence ID" value="NZ_MZGV01000023.1"/>
</dbReference>
<evidence type="ECO:0000256" key="1">
    <source>
        <dbReference type="SAM" id="MobiDB-lite"/>
    </source>
</evidence>
<accession>A0A1V4INB0</accession>
<dbReference type="OrthoDB" id="1705475at2"/>
<proteinExistence type="predicted"/>